<evidence type="ECO:0000313" key="1">
    <source>
        <dbReference type="EMBL" id="KAH7674176.1"/>
    </source>
</evidence>
<proteinExistence type="predicted"/>
<comment type="caution">
    <text evidence="1">The sequence shown here is derived from an EMBL/GenBank/DDBJ whole genome shotgun (WGS) entry which is preliminary data.</text>
</comment>
<dbReference type="Proteomes" id="UP000827976">
    <property type="component" value="Chromosome 8"/>
</dbReference>
<reference evidence="2" key="1">
    <citation type="journal article" date="2022" name="Nat. Commun.">
        <title>Chromosome evolution and the genetic basis of agronomically important traits in greater yam.</title>
        <authorList>
            <person name="Bredeson J.V."/>
            <person name="Lyons J.B."/>
            <person name="Oniyinde I.O."/>
            <person name="Okereke N.R."/>
            <person name="Kolade O."/>
            <person name="Nnabue I."/>
            <person name="Nwadili C.O."/>
            <person name="Hribova E."/>
            <person name="Parker M."/>
            <person name="Nwogha J."/>
            <person name="Shu S."/>
            <person name="Carlson J."/>
            <person name="Kariba R."/>
            <person name="Muthemba S."/>
            <person name="Knop K."/>
            <person name="Barton G.J."/>
            <person name="Sherwood A.V."/>
            <person name="Lopez-Montes A."/>
            <person name="Asiedu R."/>
            <person name="Jamnadass R."/>
            <person name="Muchugi A."/>
            <person name="Goodstein D."/>
            <person name="Egesi C.N."/>
            <person name="Featherston J."/>
            <person name="Asfaw A."/>
            <person name="Simpson G.G."/>
            <person name="Dolezel J."/>
            <person name="Hendre P.S."/>
            <person name="Van Deynze A."/>
            <person name="Kumar P.L."/>
            <person name="Obidiegwu J.E."/>
            <person name="Bhattacharjee R."/>
            <person name="Rokhsar D.S."/>
        </authorList>
    </citation>
    <scope>NUCLEOTIDE SEQUENCE [LARGE SCALE GENOMIC DNA]</scope>
    <source>
        <strain evidence="2">cv. TDa95/00328</strain>
    </source>
</reference>
<sequence>MANPRRDGEPSCTTKGQPIIKDSPNFSPPTERRRSLRSWNQIVFIYCLLVVGLASVISSPLLHLWPGHPSPLQ</sequence>
<accession>A0ACB7VJB9</accession>
<organism evidence="1 2">
    <name type="scientific">Dioscorea alata</name>
    <name type="common">Purple yam</name>
    <dbReference type="NCBI Taxonomy" id="55571"/>
    <lineage>
        <taxon>Eukaryota</taxon>
        <taxon>Viridiplantae</taxon>
        <taxon>Streptophyta</taxon>
        <taxon>Embryophyta</taxon>
        <taxon>Tracheophyta</taxon>
        <taxon>Spermatophyta</taxon>
        <taxon>Magnoliopsida</taxon>
        <taxon>Liliopsida</taxon>
        <taxon>Dioscoreales</taxon>
        <taxon>Dioscoreaceae</taxon>
        <taxon>Dioscorea</taxon>
    </lineage>
</organism>
<gene>
    <name evidence="1" type="ORF">IHE45_08G055200</name>
</gene>
<dbReference type="EMBL" id="CM037018">
    <property type="protein sequence ID" value="KAH7674176.1"/>
    <property type="molecule type" value="Genomic_DNA"/>
</dbReference>
<evidence type="ECO:0000313" key="2">
    <source>
        <dbReference type="Proteomes" id="UP000827976"/>
    </source>
</evidence>
<name>A0ACB7VJB9_DIOAL</name>
<protein>
    <submittedName>
        <fullName evidence="1">Uncharacterized protein</fullName>
    </submittedName>
</protein>
<keyword evidence="2" id="KW-1185">Reference proteome</keyword>